<dbReference type="EMBL" id="BTSY01000005">
    <property type="protein sequence ID" value="GMT26552.1"/>
    <property type="molecule type" value="Genomic_DNA"/>
</dbReference>
<dbReference type="Pfam" id="PF00651">
    <property type="entry name" value="BTB"/>
    <property type="match status" value="1"/>
</dbReference>
<dbReference type="Proteomes" id="UP001432322">
    <property type="component" value="Unassembled WGS sequence"/>
</dbReference>
<sequence>GFKETNENEINIEDVDPDIFLTILQQIFRASAISCETDFDGVLELANRLLFPGILNDVENFLGTNELELKRSVKLRLADRYGLCSLKEHLIDSLRYKEDVDEVMESADFRFLNTETQKRIQNEKERAPPSKHAHAYHFVCGTRHAPR</sequence>
<feature type="non-terminal residue" evidence="2">
    <location>
        <position position="1"/>
    </location>
</feature>
<dbReference type="AlphaFoldDB" id="A0AAV5W6D1"/>
<organism evidence="2 3">
    <name type="scientific">Pristionchus fissidentatus</name>
    <dbReference type="NCBI Taxonomy" id="1538716"/>
    <lineage>
        <taxon>Eukaryota</taxon>
        <taxon>Metazoa</taxon>
        <taxon>Ecdysozoa</taxon>
        <taxon>Nematoda</taxon>
        <taxon>Chromadorea</taxon>
        <taxon>Rhabditida</taxon>
        <taxon>Rhabditina</taxon>
        <taxon>Diplogasteromorpha</taxon>
        <taxon>Diplogasteroidea</taxon>
        <taxon>Neodiplogasteridae</taxon>
        <taxon>Pristionchus</taxon>
    </lineage>
</organism>
<reference evidence="2" key="1">
    <citation type="submission" date="2023-10" db="EMBL/GenBank/DDBJ databases">
        <title>Genome assembly of Pristionchus species.</title>
        <authorList>
            <person name="Yoshida K."/>
            <person name="Sommer R.J."/>
        </authorList>
    </citation>
    <scope>NUCLEOTIDE SEQUENCE</scope>
    <source>
        <strain evidence="2">RS5133</strain>
    </source>
</reference>
<evidence type="ECO:0000259" key="1">
    <source>
        <dbReference type="Pfam" id="PF00651"/>
    </source>
</evidence>
<dbReference type="InterPro" id="IPR011333">
    <property type="entry name" value="SKP1/BTB/POZ_sf"/>
</dbReference>
<dbReference type="PANTHER" id="PTHR22744:SF14">
    <property type="entry name" value="BTB DOMAIN-CONTAINING PROTEIN-RELATED"/>
    <property type="match status" value="1"/>
</dbReference>
<evidence type="ECO:0000313" key="2">
    <source>
        <dbReference type="EMBL" id="GMT26552.1"/>
    </source>
</evidence>
<dbReference type="Gene3D" id="3.30.710.10">
    <property type="entry name" value="Potassium Channel Kv1.1, Chain A"/>
    <property type="match status" value="1"/>
</dbReference>
<dbReference type="SUPFAM" id="SSF54695">
    <property type="entry name" value="POZ domain"/>
    <property type="match status" value="1"/>
</dbReference>
<feature type="domain" description="BTB" evidence="1">
    <location>
        <begin position="3"/>
        <end position="65"/>
    </location>
</feature>
<proteinExistence type="predicted"/>
<accession>A0AAV5W6D1</accession>
<gene>
    <name evidence="2" type="ORF">PFISCL1PPCAC_17849</name>
</gene>
<keyword evidence="3" id="KW-1185">Reference proteome</keyword>
<dbReference type="PANTHER" id="PTHR22744">
    <property type="entry name" value="HELIX LOOP HELIX PROTEIN 21-RELATED"/>
    <property type="match status" value="1"/>
</dbReference>
<evidence type="ECO:0000313" key="3">
    <source>
        <dbReference type="Proteomes" id="UP001432322"/>
    </source>
</evidence>
<name>A0AAV5W6D1_9BILA</name>
<comment type="caution">
    <text evidence="2">The sequence shown here is derived from an EMBL/GenBank/DDBJ whole genome shotgun (WGS) entry which is preliminary data.</text>
</comment>
<dbReference type="InterPro" id="IPR000210">
    <property type="entry name" value="BTB/POZ_dom"/>
</dbReference>
<protein>
    <recommendedName>
        <fullName evidence="1">BTB domain-containing protein</fullName>
    </recommendedName>
</protein>